<feature type="region of interest" description="Disordered" evidence="1">
    <location>
        <begin position="117"/>
        <end position="198"/>
    </location>
</feature>
<accession>A0ABQ5G2C7</accession>
<evidence type="ECO:0000313" key="3">
    <source>
        <dbReference type="EMBL" id="GJT69766.1"/>
    </source>
</evidence>
<reference evidence="3" key="1">
    <citation type="journal article" date="2022" name="Int. J. Mol. Sci.">
        <title>Draft Genome of Tanacetum Coccineum: Genomic Comparison of Closely Related Tanacetum-Family Plants.</title>
        <authorList>
            <person name="Yamashiro T."/>
            <person name="Shiraishi A."/>
            <person name="Nakayama K."/>
            <person name="Satake H."/>
        </authorList>
    </citation>
    <scope>NUCLEOTIDE SEQUENCE</scope>
</reference>
<proteinExistence type="predicted"/>
<organism evidence="3 4">
    <name type="scientific">Tanacetum coccineum</name>
    <dbReference type="NCBI Taxonomy" id="301880"/>
    <lineage>
        <taxon>Eukaryota</taxon>
        <taxon>Viridiplantae</taxon>
        <taxon>Streptophyta</taxon>
        <taxon>Embryophyta</taxon>
        <taxon>Tracheophyta</taxon>
        <taxon>Spermatophyta</taxon>
        <taxon>Magnoliopsida</taxon>
        <taxon>eudicotyledons</taxon>
        <taxon>Gunneridae</taxon>
        <taxon>Pentapetalae</taxon>
        <taxon>asterids</taxon>
        <taxon>campanulids</taxon>
        <taxon>Asterales</taxon>
        <taxon>Asteraceae</taxon>
        <taxon>Asteroideae</taxon>
        <taxon>Anthemideae</taxon>
        <taxon>Anthemidinae</taxon>
        <taxon>Tanacetum</taxon>
    </lineage>
</organism>
<feature type="domain" description="Reverse transcriptase Ty1/copia-type" evidence="2">
    <location>
        <begin position="953"/>
        <end position="1012"/>
    </location>
</feature>
<dbReference type="EMBL" id="BQNB010018018">
    <property type="protein sequence ID" value="GJT69766.1"/>
    <property type="molecule type" value="Genomic_DNA"/>
</dbReference>
<dbReference type="InterPro" id="IPR013103">
    <property type="entry name" value="RVT_2"/>
</dbReference>
<feature type="compositionally biased region" description="Low complexity" evidence="1">
    <location>
        <begin position="414"/>
        <end position="423"/>
    </location>
</feature>
<comment type="caution">
    <text evidence="3">The sequence shown here is derived from an EMBL/GenBank/DDBJ whole genome shotgun (WGS) entry which is preliminary data.</text>
</comment>
<evidence type="ECO:0000256" key="1">
    <source>
        <dbReference type="SAM" id="MobiDB-lite"/>
    </source>
</evidence>
<dbReference type="Pfam" id="PF14223">
    <property type="entry name" value="Retrotran_gag_2"/>
    <property type="match status" value="1"/>
</dbReference>
<feature type="region of interest" description="Disordered" evidence="1">
    <location>
        <begin position="414"/>
        <end position="433"/>
    </location>
</feature>
<dbReference type="Pfam" id="PF07727">
    <property type="entry name" value="RVT_2"/>
    <property type="match status" value="1"/>
</dbReference>
<dbReference type="Proteomes" id="UP001151760">
    <property type="component" value="Unassembled WGS sequence"/>
</dbReference>
<dbReference type="PANTHER" id="PTHR11439:SF495">
    <property type="entry name" value="REVERSE TRANSCRIPTASE, RNA-DEPENDENT DNA POLYMERASE-RELATED"/>
    <property type="match status" value="1"/>
</dbReference>
<gene>
    <name evidence="3" type="ORF">Tco_1029052</name>
</gene>
<name>A0ABQ5G2C7_9ASTR</name>
<feature type="compositionally biased region" description="Polar residues" evidence="1">
    <location>
        <begin position="185"/>
        <end position="195"/>
    </location>
</feature>
<feature type="compositionally biased region" description="Low complexity" evidence="1">
    <location>
        <begin position="160"/>
        <end position="184"/>
    </location>
</feature>
<evidence type="ECO:0000259" key="2">
    <source>
        <dbReference type="Pfam" id="PF07727"/>
    </source>
</evidence>
<sequence>MSVGSSPSRIILFGTILADIPVETPTIPSVVPTLPHTSPFLYTDSSDSDASERPPSQDPYKVTVARWRSRVAARSSLPSLPTHYLSPSDVTPPVPPRLPRRPAVLVLLGQPIPLGQPYRTQPNGVRKMLTTRKRVRAIPSGRLASRYPPGHSSSDHFSSDDSSSDSSSNYSLDSSSSHSLPNSSVDTPATISTGPSHKRCRSLTVSVPLATPVPGALSLVRVDLLPPNKRIRGTVTASDYDDSIEESYEVYIELDTDSDVQADIDVDTTVIEAIAAREADVGVEVGIRSDREDEAGGRSLGIEVPLRLESIGFQILRVLRESRGVGCWLLVSKEPELNAAVIMMAHSQPTDDKSDAEPTYDVEFISEVYDPHLKTGLGYENPERLKKAIEAQPKMYDGEKLEKIPVEQTYFLSPSTSNVSSESSSEKSDLSAKKMPNKSKLVKLFEGVETIIAPTTAKEKAQRRLDLKARSTLLMGIPNEHQLKFKSIKDSKSLLRAVKKRFGGNAATKKTQRNLLKQQYENFTASSLEVLDQTFDRLQKLISQLEIHGESISQEDVESKVLKNTPLCPSNSTNSTNGAVNTAYGATIASTQATTINSTIIDNLSHAAICAFFANGYANNEGKKILKEHWKEVFCEWAPRNQENKNRKNTRRVVPVETTTSKALVSYDGFGYDWSDQGEEGLIPTLHSWLTLLTSLESVEARLLVYKKNKSVFEEDIKMEDMLPLEETPRGKSQEKVTIKMPILTKFKEFSYDDPNLQVLMDKKGDENPRKETTKDETSGILKSFITGIENLVEKEDITLTSFVPVALTLKESECNYQEKEDNVNSINNVNATGTNEVNVVGGKTSIKLPFNPNMPALEDYSIFNFSRDDDDDGVVAEMNNLDTIIQVSYIPTTKIHKDHPLNQVIRDLQSARQTRKMSKNLEEHGFVSTIQHRTNHKDLQNCLFACFLSQEEPKRFEDSDFPDRVYKVDKAFYGLHQAPRAWYETLSTYLLDNGFQRGKIDKNLFIKRHKEVKTASTPMETQKPLLKDEDGEEVDVHMYRIQVNPKVSHLHAMKRIFRYLKGQPKLGLWYLKDFAFDLIAYTDSDYAGARLDRKSTTGGKAKKSVKLMMEKLFRMELELMLVTQS</sequence>
<keyword evidence="4" id="KW-1185">Reference proteome</keyword>
<reference evidence="3" key="2">
    <citation type="submission" date="2022-01" db="EMBL/GenBank/DDBJ databases">
        <authorList>
            <person name="Yamashiro T."/>
            <person name="Shiraishi A."/>
            <person name="Satake H."/>
            <person name="Nakayama K."/>
        </authorList>
    </citation>
    <scope>NUCLEOTIDE SEQUENCE</scope>
</reference>
<feature type="region of interest" description="Disordered" evidence="1">
    <location>
        <begin position="78"/>
        <end position="97"/>
    </location>
</feature>
<dbReference type="PANTHER" id="PTHR11439">
    <property type="entry name" value="GAG-POL-RELATED RETROTRANSPOSON"/>
    <property type="match status" value="1"/>
</dbReference>
<protein>
    <submittedName>
        <fullName evidence="3">Ribonuclease H-like domain-containing protein</fullName>
    </submittedName>
</protein>
<evidence type="ECO:0000313" key="4">
    <source>
        <dbReference type="Proteomes" id="UP001151760"/>
    </source>
</evidence>